<protein>
    <recommendedName>
        <fullName evidence="5">HMG box domain-containing protein</fullName>
    </recommendedName>
</protein>
<name>A0A9P6L9P2_9AGAM</name>
<feature type="region of interest" description="Disordered" evidence="4">
    <location>
        <begin position="196"/>
        <end position="312"/>
    </location>
</feature>
<evidence type="ECO:0000256" key="4">
    <source>
        <dbReference type="SAM" id="MobiDB-lite"/>
    </source>
</evidence>
<dbReference type="SMART" id="SM00398">
    <property type="entry name" value="HMG"/>
    <property type="match status" value="1"/>
</dbReference>
<evidence type="ECO:0000256" key="1">
    <source>
        <dbReference type="ARBA" id="ARBA00023125"/>
    </source>
</evidence>
<evidence type="ECO:0000256" key="3">
    <source>
        <dbReference type="PROSITE-ProRule" id="PRU00267"/>
    </source>
</evidence>
<comment type="caution">
    <text evidence="6">The sequence shown here is derived from an EMBL/GenBank/DDBJ whole genome shotgun (WGS) entry which is preliminary data.</text>
</comment>
<dbReference type="GO" id="GO:0001228">
    <property type="term" value="F:DNA-binding transcription activator activity, RNA polymerase II-specific"/>
    <property type="evidence" value="ECO:0007669"/>
    <property type="project" value="TreeGrafter"/>
</dbReference>
<feature type="compositionally biased region" description="Basic residues" evidence="4">
    <location>
        <begin position="216"/>
        <end position="230"/>
    </location>
</feature>
<feature type="DNA-binding region" description="HMG box" evidence="3">
    <location>
        <begin position="133"/>
        <end position="212"/>
    </location>
</feature>
<organism evidence="6 7">
    <name type="scientific">Thelephora terrestris</name>
    <dbReference type="NCBI Taxonomy" id="56493"/>
    <lineage>
        <taxon>Eukaryota</taxon>
        <taxon>Fungi</taxon>
        <taxon>Dikarya</taxon>
        <taxon>Basidiomycota</taxon>
        <taxon>Agaricomycotina</taxon>
        <taxon>Agaricomycetes</taxon>
        <taxon>Thelephorales</taxon>
        <taxon>Thelephoraceae</taxon>
        <taxon>Thelephora</taxon>
    </lineage>
</organism>
<keyword evidence="3" id="KW-0539">Nucleus</keyword>
<dbReference type="PROSITE" id="PS50118">
    <property type="entry name" value="HMG_BOX_2"/>
    <property type="match status" value="1"/>
</dbReference>
<feature type="domain" description="HMG box" evidence="5">
    <location>
        <begin position="133"/>
        <end position="212"/>
    </location>
</feature>
<proteinExistence type="predicted"/>
<dbReference type="GO" id="GO:0000978">
    <property type="term" value="F:RNA polymerase II cis-regulatory region sequence-specific DNA binding"/>
    <property type="evidence" value="ECO:0007669"/>
    <property type="project" value="TreeGrafter"/>
</dbReference>
<dbReference type="InterPro" id="IPR036910">
    <property type="entry name" value="HMG_box_dom_sf"/>
</dbReference>
<keyword evidence="2" id="KW-0804">Transcription</keyword>
<dbReference type="Pfam" id="PF00505">
    <property type="entry name" value="HMG_box"/>
    <property type="match status" value="1"/>
</dbReference>
<dbReference type="InterPro" id="IPR009071">
    <property type="entry name" value="HMG_box_dom"/>
</dbReference>
<reference evidence="6" key="1">
    <citation type="journal article" date="2020" name="Nat. Commun.">
        <title>Large-scale genome sequencing of mycorrhizal fungi provides insights into the early evolution of symbiotic traits.</title>
        <authorList>
            <person name="Miyauchi S."/>
            <person name="Kiss E."/>
            <person name="Kuo A."/>
            <person name="Drula E."/>
            <person name="Kohler A."/>
            <person name="Sanchez-Garcia M."/>
            <person name="Morin E."/>
            <person name="Andreopoulos B."/>
            <person name="Barry K.W."/>
            <person name="Bonito G."/>
            <person name="Buee M."/>
            <person name="Carver A."/>
            <person name="Chen C."/>
            <person name="Cichocki N."/>
            <person name="Clum A."/>
            <person name="Culley D."/>
            <person name="Crous P.W."/>
            <person name="Fauchery L."/>
            <person name="Girlanda M."/>
            <person name="Hayes R.D."/>
            <person name="Keri Z."/>
            <person name="LaButti K."/>
            <person name="Lipzen A."/>
            <person name="Lombard V."/>
            <person name="Magnuson J."/>
            <person name="Maillard F."/>
            <person name="Murat C."/>
            <person name="Nolan M."/>
            <person name="Ohm R.A."/>
            <person name="Pangilinan J."/>
            <person name="Pereira M.F."/>
            <person name="Perotto S."/>
            <person name="Peter M."/>
            <person name="Pfister S."/>
            <person name="Riley R."/>
            <person name="Sitrit Y."/>
            <person name="Stielow J.B."/>
            <person name="Szollosi G."/>
            <person name="Zifcakova L."/>
            <person name="Stursova M."/>
            <person name="Spatafora J.W."/>
            <person name="Tedersoo L."/>
            <person name="Vaario L.M."/>
            <person name="Yamada A."/>
            <person name="Yan M."/>
            <person name="Wang P."/>
            <person name="Xu J."/>
            <person name="Bruns T."/>
            <person name="Baldrian P."/>
            <person name="Vilgalys R."/>
            <person name="Dunand C."/>
            <person name="Henrissat B."/>
            <person name="Grigoriev I.V."/>
            <person name="Hibbett D."/>
            <person name="Nagy L.G."/>
            <person name="Martin F.M."/>
        </authorList>
    </citation>
    <scope>NUCLEOTIDE SEQUENCE</scope>
    <source>
        <strain evidence="6">UH-Tt-Lm1</strain>
    </source>
</reference>
<feature type="region of interest" description="Disordered" evidence="4">
    <location>
        <begin position="367"/>
        <end position="397"/>
    </location>
</feature>
<keyword evidence="1 3" id="KW-0238">DNA-binding</keyword>
<feature type="compositionally biased region" description="Polar residues" evidence="4">
    <location>
        <begin position="367"/>
        <end position="384"/>
    </location>
</feature>
<dbReference type="Proteomes" id="UP000736335">
    <property type="component" value="Unassembled WGS sequence"/>
</dbReference>
<dbReference type="EMBL" id="WIUZ02000004">
    <property type="protein sequence ID" value="KAF9788197.1"/>
    <property type="molecule type" value="Genomic_DNA"/>
</dbReference>
<accession>A0A9P6L9P2</accession>
<feature type="compositionally biased region" description="Low complexity" evidence="4">
    <location>
        <begin position="17"/>
        <end position="34"/>
    </location>
</feature>
<evidence type="ECO:0000256" key="2">
    <source>
        <dbReference type="ARBA" id="ARBA00023163"/>
    </source>
</evidence>
<dbReference type="PANTHER" id="PTHR10270">
    <property type="entry name" value="SOX TRANSCRIPTION FACTOR"/>
    <property type="match status" value="1"/>
</dbReference>
<keyword evidence="7" id="KW-1185">Reference proteome</keyword>
<feature type="region of interest" description="Disordered" evidence="4">
    <location>
        <begin position="1"/>
        <end position="132"/>
    </location>
</feature>
<dbReference type="OrthoDB" id="6247875at2759"/>
<dbReference type="GO" id="GO:0030154">
    <property type="term" value="P:cell differentiation"/>
    <property type="evidence" value="ECO:0007669"/>
    <property type="project" value="TreeGrafter"/>
</dbReference>
<dbReference type="AlphaFoldDB" id="A0A9P6L9P2"/>
<dbReference type="Gene3D" id="1.10.30.10">
    <property type="entry name" value="High mobility group box domain"/>
    <property type="match status" value="1"/>
</dbReference>
<feature type="compositionally biased region" description="Basic and acidic residues" evidence="4">
    <location>
        <begin position="196"/>
        <end position="206"/>
    </location>
</feature>
<gene>
    <name evidence="6" type="ORF">BJ322DRAFT_615442</name>
</gene>
<reference evidence="6" key="2">
    <citation type="submission" date="2020-11" db="EMBL/GenBank/DDBJ databases">
        <authorList>
            <consortium name="DOE Joint Genome Institute"/>
            <person name="Kuo A."/>
            <person name="Miyauchi S."/>
            <person name="Kiss E."/>
            <person name="Drula E."/>
            <person name="Kohler A."/>
            <person name="Sanchez-Garcia M."/>
            <person name="Andreopoulos B."/>
            <person name="Barry K.W."/>
            <person name="Bonito G."/>
            <person name="Buee M."/>
            <person name="Carver A."/>
            <person name="Chen C."/>
            <person name="Cichocki N."/>
            <person name="Clum A."/>
            <person name="Culley D."/>
            <person name="Crous P.W."/>
            <person name="Fauchery L."/>
            <person name="Girlanda M."/>
            <person name="Hayes R."/>
            <person name="Keri Z."/>
            <person name="Labutti K."/>
            <person name="Lipzen A."/>
            <person name="Lombard V."/>
            <person name="Magnuson J."/>
            <person name="Maillard F."/>
            <person name="Morin E."/>
            <person name="Murat C."/>
            <person name="Nolan M."/>
            <person name="Ohm R."/>
            <person name="Pangilinan J."/>
            <person name="Pereira M."/>
            <person name="Perotto S."/>
            <person name="Peter M."/>
            <person name="Riley R."/>
            <person name="Sitrit Y."/>
            <person name="Stielow B."/>
            <person name="Szollosi G."/>
            <person name="Zifcakova L."/>
            <person name="Stursova M."/>
            <person name="Spatafora J.W."/>
            <person name="Tedersoo L."/>
            <person name="Vaario L.-M."/>
            <person name="Yamada A."/>
            <person name="Yan M."/>
            <person name="Wang P."/>
            <person name="Xu J."/>
            <person name="Bruns T."/>
            <person name="Baldrian P."/>
            <person name="Vilgalys R."/>
            <person name="Henrissat B."/>
            <person name="Grigoriev I.V."/>
            <person name="Hibbett D."/>
            <person name="Nagy L.G."/>
            <person name="Martin F.M."/>
        </authorList>
    </citation>
    <scope>NUCLEOTIDE SEQUENCE</scope>
    <source>
        <strain evidence="6">UH-Tt-Lm1</strain>
    </source>
</reference>
<dbReference type="SUPFAM" id="SSF47095">
    <property type="entry name" value="HMG-box"/>
    <property type="match status" value="1"/>
</dbReference>
<sequence length="510" mass="56585">MPAYRTRDTNASHQLEVSSVTTSHPTVTIISPTPRAFQFPINANDPYASPSSSPFEPDLKALSLSLTPPPPRPLSPTSSINSDSSSLPSPTSTIHLSPLHTRQTQPPALPKRRKSLGGDPVERRPRKGDEDYIKRPENAFILFRRKCCEERNGVEGSEDTGLAAPAKKQRQADLSKLISQQWKSLSQEERQRWENLAKEKKKEHEQMYPNYVYRPQRSKASKGKKSKGRKSLTEGEQDTDPETYSCLLPVSLPSSSSSSSNRQGRARSAPTPPLTYQTIHIPTVYMPSCPPSPTLRSQRTPLPKHSLDRNGPARMTYIPDDTLMPPPFSQSPYDPQLENNEMFQGMFDLPRQNVPVTRNNSLSSLSIPQTDSILSPNSLVSPASTFDPMSPSSPEDGPFSPLVGYSHTQSLDGALGFAPQVDGNCYEQSFMEYPSYSWGNAEWQNVNEIGSSDEYALSSIPAVELSIPDYGQLSVPEQSGDFCSPPQQNGNENELFTGMFSYSNEHMMWS</sequence>
<evidence type="ECO:0000259" key="5">
    <source>
        <dbReference type="PROSITE" id="PS50118"/>
    </source>
</evidence>
<feature type="compositionally biased region" description="Low complexity" evidence="4">
    <location>
        <begin position="245"/>
        <end position="260"/>
    </location>
</feature>
<dbReference type="CDD" id="cd01389">
    <property type="entry name" value="HMG-box_ROX1-like"/>
    <property type="match status" value="1"/>
</dbReference>
<evidence type="ECO:0000313" key="6">
    <source>
        <dbReference type="EMBL" id="KAF9788197.1"/>
    </source>
</evidence>
<dbReference type="InterPro" id="IPR050140">
    <property type="entry name" value="SRY-related_HMG-box_TF-like"/>
</dbReference>
<feature type="compositionally biased region" description="Basic and acidic residues" evidence="4">
    <location>
        <begin position="1"/>
        <end position="10"/>
    </location>
</feature>
<feature type="compositionally biased region" description="Basic and acidic residues" evidence="4">
    <location>
        <begin position="120"/>
        <end position="132"/>
    </location>
</feature>
<dbReference type="GO" id="GO:0005634">
    <property type="term" value="C:nucleus"/>
    <property type="evidence" value="ECO:0007669"/>
    <property type="project" value="UniProtKB-UniRule"/>
</dbReference>
<feature type="compositionally biased region" description="Low complexity" evidence="4">
    <location>
        <begin position="75"/>
        <end position="99"/>
    </location>
</feature>
<dbReference type="PANTHER" id="PTHR10270:SF161">
    <property type="entry name" value="SEX-DETERMINING REGION Y PROTEIN"/>
    <property type="match status" value="1"/>
</dbReference>
<evidence type="ECO:0000313" key="7">
    <source>
        <dbReference type="Proteomes" id="UP000736335"/>
    </source>
</evidence>